<keyword evidence="1" id="KW-0812">Transmembrane</keyword>
<comment type="caution">
    <text evidence="2">The sequence shown here is derived from an EMBL/GenBank/DDBJ whole genome shotgun (WGS) entry which is preliminary data.</text>
</comment>
<evidence type="ECO:0000256" key="1">
    <source>
        <dbReference type="SAM" id="Phobius"/>
    </source>
</evidence>
<dbReference type="AlphaFoldDB" id="A0A8H6HE09"/>
<evidence type="ECO:0000313" key="2">
    <source>
        <dbReference type="EMBL" id="KAF6745243.1"/>
    </source>
</evidence>
<evidence type="ECO:0000313" key="3">
    <source>
        <dbReference type="Proteomes" id="UP000521943"/>
    </source>
</evidence>
<proteinExistence type="predicted"/>
<feature type="transmembrane region" description="Helical" evidence="1">
    <location>
        <begin position="219"/>
        <end position="236"/>
    </location>
</feature>
<name>A0A8H6HE09_9AGAR</name>
<dbReference type="EMBL" id="JACGCI010000108">
    <property type="protein sequence ID" value="KAF6745243.1"/>
    <property type="molecule type" value="Genomic_DNA"/>
</dbReference>
<feature type="transmembrane region" description="Helical" evidence="1">
    <location>
        <begin position="257"/>
        <end position="274"/>
    </location>
</feature>
<accession>A0A8H6HE09</accession>
<gene>
    <name evidence="2" type="ORF">DFP72DRAFT_856630</name>
</gene>
<keyword evidence="1" id="KW-1133">Transmembrane helix</keyword>
<dbReference type="Proteomes" id="UP000521943">
    <property type="component" value="Unassembled WGS sequence"/>
</dbReference>
<reference evidence="2 3" key="1">
    <citation type="submission" date="2020-07" db="EMBL/GenBank/DDBJ databases">
        <title>Comparative genomics of pyrophilous fungi reveals a link between fire events and developmental genes.</title>
        <authorList>
            <consortium name="DOE Joint Genome Institute"/>
            <person name="Steindorff A.S."/>
            <person name="Carver A."/>
            <person name="Calhoun S."/>
            <person name="Stillman K."/>
            <person name="Liu H."/>
            <person name="Lipzen A."/>
            <person name="Pangilinan J."/>
            <person name="Labutti K."/>
            <person name="Bruns T.D."/>
            <person name="Grigoriev I.V."/>
        </authorList>
    </citation>
    <scope>NUCLEOTIDE SEQUENCE [LARGE SCALE GENOMIC DNA]</scope>
    <source>
        <strain evidence="2 3">CBS 144469</strain>
    </source>
</reference>
<organism evidence="2 3">
    <name type="scientific">Ephemerocybe angulata</name>
    <dbReference type="NCBI Taxonomy" id="980116"/>
    <lineage>
        <taxon>Eukaryota</taxon>
        <taxon>Fungi</taxon>
        <taxon>Dikarya</taxon>
        <taxon>Basidiomycota</taxon>
        <taxon>Agaricomycotina</taxon>
        <taxon>Agaricomycetes</taxon>
        <taxon>Agaricomycetidae</taxon>
        <taxon>Agaricales</taxon>
        <taxon>Agaricineae</taxon>
        <taxon>Psathyrellaceae</taxon>
        <taxon>Ephemerocybe</taxon>
    </lineage>
</organism>
<keyword evidence="1" id="KW-0472">Membrane</keyword>
<protein>
    <submittedName>
        <fullName evidence="2">Uncharacterized protein</fullName>
    </submittedName>
</protein>
<keyword evidence="3" id="KW-1185">Reference proteome</keyword>
<sequence>MTQIICDNLPLLKYLPEFSIAPENEILLAANSLNAALLTTVGTVKSRHVLRLLFEHGKYEKKYTRTIAAIALRLYHLVRLEEDHLGPCKWVMAQIEDIALEILPSVLSKGGERLRSYAHLFADLFALSIIRRQKYELGIREIHRNLPENHVEALVDEMKYRALYSIWQACPYPATFIRAHPVDRDLAEDMQSSLGQVNTLMGNAIARQTDRQQNGTSNLLALVTVLAVNGCVSALMSKNLQSLPSLRMMLSRAKTSLLGLPLASPVMLVGYLFLPLHHLSHILGDERQLRNVHGGGRKEEERGREDER</sequence>